<dbReference type="InterPro" id="IPR004360">
    <property type="entry name" value="Glyas_Fos-R_dOase_dom"/>
</dbReference>
<dbReference type="InterPro" id="IPR037523">
    <property type="entry name" value="VOC_core"/>
</dbReference>
<dbReference type="RefSeq" id="WP_151114378.1">
    <property type="nucleotide sequence ID" value="NZ_CP042582.1"/>
</dbReference>
<protein>
    <recommendedName>
        <fullName evidence="1">VOC domain-containing protein</fullName>
    </recommendedName>
</protein>
<evidence type="ECO:0000313" key="3">
    <source>
        <dbReference type="Proteomes" id="UP000325797"/>
    </source>
</evidence>
<reference evidence="2 3" key="1">
    <citation type="submission" date="2019-08" db="EMBL/GenBank/DDBJ databases">
        <title>Hyperibacter terrae gen. nov., sp. nov. and Hyperibacter viscosus sp. nov., two new members in the family Rhodospirillaceae isolated from the rhizosphere of Hypericum perforatum.</title>
        <authorList>
            <person name="Noviana Z."/>
        </authorList>
    </citation>
    <scope>NUCLEOTIDE SEQUENCE [LARGE SCALE GENOMIC DNA]</scope>
    <source>
        <strain evidence="2 3">R5959</strain>
    </source>
</reference>
<feature type="domain" description="VOC" evidence="1">
    <location>
        <begin position="21"/>
        <end position="149"/>
    </location>
</feature>
<sequence>MTKKRPEDQAPFMPAPEYGRSLKGFGVNLLVRDVPRAVAFAREVLGAVLVYGDPDFAVLRHGTGENAAEWMLHADHTYGSHPLLGLTGDGAVRGVGVELRLHGCDPDAAVARAKAAGHYVMAEAADKPHGLREAYIGDPDGYIWVPDVPLR</sequence>
<dbReference type="KEGG" id="hadh:FRZ61_00230"/>
<dbReference type="Pfam" id="PF00903">
    <property type="entry name" value="Glyoxalase"/>
    <property type="match status" value="1"/>
</dbReference>
<dbReference type="PROSITE" id="PS51819">
    <property type="entry name" value="VOC"/>
    <property type="match status" value="1"/>
</dbReference>
<accession>A0A5J6MRY0</accession>
<evidence type="ECO:0000259" key="1">
    <source>
        <dbReference type="PROSITE" id="PS51819"/>
    </source>
</evidence>
<dbReference type="Gene3D" id="3.10.180.10">
    <property type="entry name" value="2,3-Dihydroxybiphenyl 1,2-Dioxygenase, domain 1"/>
    <property type="match status" value="1"/>
</dbReference>
<dbReference type="SUPFAM" id="SSF54593">
    <property type="entry name" value="Glyoxalase/Bleomycin resistance protein/Dihydroxybiphenyl dioxygenase"/>
    <property type="match status" value="1"/>
</dbReference>
<name>A0A5J6MRY0_9PROT</name>
<dbReference type="OrthoDB" id="7346917at2"/>
<dbReference type="InterPro" id="IPR029068">
    <property type="entry name" value="Glyas_Bleomycin-R_OHBP_Dase"/>
</dbReference>
<keyword evidence="3" id="KW-1185">Reference proteome</keyword>
<dbReference type="EMBL" id="CP042582">
    <property type="protein sequence ID" value="QEX20109.1"/>
    <property type="molecule type" value="Genomic_DNA"/>
</dbReference>
<dbReference type="AlphaFoldDB" id="A0A5J6MRY0"/>
<proteinExistence type="predicted"/>
<evidence type="ECO:0000313" key="2">
    <source>
        <dbReference type="EMBL" id="QEX20109.1"/>
    </source>
</evidence>
<gene>
    <name evidence="2" type="ORF">FRZ61_00230</name>
</gene>
<organism evidence="2 3">
    <name type="scientific">Hypericibacter adhaerens</name>
    <dbReference type="NCBI Taxonomy" id="2602016"/>
    <lineage>
        <taxon>Bacteria</taxon>
        <taxon>Pseudomonadati</taxon>
        <taxon>Pseudomonadota</taxon>
        <taxon>Alphaproteobacteria</taxon>
        <taxon>Rhodospirillales</taxon>
        <taxon>Dongiaceae</taxon>
        <taxon>Hypericibacter</taxon>
    </lineage>
</organism>
<dbReference type="Proteomes" id="UP000325797">
    <property type="component" value="Chromosome"/>
</dbReference>